<evidence type="ECO:0000259" key="6">
    <source>
        <dbReference type="Pfam" id="PF00441"/>
    </source>
</evidence>
<dbReference type="InterPro" id="IPR013786">
    <property type="entry name" value="AcylCoA_DH/ox_N"/>
</dbReference>
<evidence type="ECO:0000256" key="3">
    <source>
        <dbReference type="ARBA" id="ARBA00022630"/>
    </source>
</evidence>
<dbReference type="Pfam" id="PF02771">
    <property type="entry name" value="Acyl-CoA_dh_N"/>
    <property type="match status" value="1"/>
</dbReference>
<evidence type="ECO:0000256" key="1">
    <source>
        <dbReference type="ARBA" id="ARBA00001974"/>
    </source>
</evidence>
<feature type="domain" description="Acyl-CoA dehydrogenase/oxidase N-terminal" evidence="7">
    <location>
        <begin position="9"/>
        <end position="97"/>
    </location>
</feature>
<keyword evidence="5" id="KW-0560">Oxidoreductase</keyword>
<comment type="cofactor">
    <cofactor evidence="1">
        <name>FAD</name>
        <dbReference type="ChEBI" id="CHEBI:57692"/>
    </cofactor>
</comment>
<protein>
    <submittedName>
        <fullName evidence="8">Acyl-CoA dehydrogenase</fullName>
    </submittedName>
</protein>
<dbReference type="InterPro" id="IPR036250">
    <property type="entry name" value="AcylCo_DH-like_C"/>
</dbReference>
<reference evidence="8 9" key="1">
    <citation type="submission" date="2017-10" db="EMBL/GenBank/DDBJ databases">
        <authorList>
            <person name="Banno H."/>
            <person name="Chua N.-H."/>
        </authorList>
    </citation>
    <scope>NUCLEOTIDE SEQUENCE [LARGE SCALE GENOMIC DNA]</scope>
    <source>
        <strain evidence="8 9">YW11</strain>
    </source>
</reference>
<organism evidence="8 9">
    <name type="scientific">Teichococcus rhizosphaerae</name>
    <dbReference type="NCBI Taxonomy" id="1335062"/>
    <lineage>
        <taxon>Bacteria</taxon>
        <taxon>Pseudomonadati</taxon>
        <taxon>Pseudomonadota</taxon>
        <taxon>Alphaproteobacteria</taxon>
        <taxon>Acetobacterales</taxon>
        <taxon>Roseomonadaceae</taxon>
        <taxon>Roseomonas</taxon>
    </lineage>
</organism>
<dbReference type="PANTHER" id="PTHR43884:SF20">
    <property type="entry name" value="ACYL-COA DEHYDROGENASE FADE28"/>
    <property type="match status" value="1"/>
</dbReference>
<evidence type="ECO:0000313" key="9">
    <source>
        <dbReference type="Proteomes" id="UP000223527"/>
    </source>
</evidence>
<dbReference type="Proteomes" id="UP000223527">
    <property type="component" value="Unassembled WGS sequence"/>
</dbReference>
<comment type="caution">
    <text evidence="8">The sequence shown here is derived from an EMBL/GenBank/DDBJ whole genome shotgun (WGS) entry which is preliminary data.</text>
</comment>
<dbReference type="Gene3D" id="1.10.540.10">
    <property type="entry name" value="Acyl-CoA dehydrogenase/oxidase, N-terminal domain"/>
    <property type="match status" value="1"/>
</dbReference>
<comment type="similarity">
    <text evidence="2">Belongs to the acyl-CoA dehydrogenase family.</text>
</comment>
<dbReference type="SUPFAM" id="SSF47203">
    <property type="entry name" value="Acyl-CoA dehydrogenase C-terminal domain-like"/>
    <property type="match status" value="1"/>
</dbReference>
<dbReference type="OrthoDB" id="2450120at2"/>
<dbReference type="InterPro" id="IPR037069">
    <property type="entry name" value="AcylCoA_DH/ox_N_sf"/>
</dbReference>
<proteinExistence type="inferred from homology"/>
<dbReference type="EMBL" id="PDNU01000010">
    <property type="protein sequence ID" value="PHK95447.1"/>
    <property type="molecule type" value="Genomic_DNA"/>
</dbReference>
<dbReference type="InterPro" id="IPR009100">
    <property type="entry name" value="AcylCoA_DH/oxidase_NM_dom_sf"/>
</dbReference>
<keyword evidence="3" id="KW-0285">Flavoprotein</keyword>
<dbReference type="Pfam" id="PF00441">
    <property type="entry name" value="Acyl-CoA_dh_1"/>
    <property type="match status" value="1"/>
</dbReference>
<sequence>MDAVVTDDLLAQSAAELFARHATPAAVRAILGGGPAGVLWSAVEEAGFADALVPEEAGGAGLGPADALPVLLAAGRAAAPLPLGGTMLARAALARAGMAVPSGAIALAEALPGEALRGRVAAHGAAEWVLLPRPGGARLLPVAEAERDDASPYGTVLRWASAGNAPTLPEADWMAAGAWATLAAMAGAMERILEETVRYATERRQFGRAIAAFQAVQQQISVMTEDVFAARIAAQLASLPGEGGTGVAGLDTARIAAAKARIGEAASRVAGIAHAVHGAMGITAEVDLHLWTGLLHRGRLRFGAESHWNAWLGAEFLRGAEAQSLAFVRARLAPPLAENRPAEETTP</sequence>
<dbReference type="AlphaFoldDB" id="A0A2C7AFI5"/>
<evidence type="ECO:0000256" key="2">
    <source>
        <dbReference type="ARBA" id="ARBA00009347"/>
    </source>
</evidence>
<accession>A0A2C7AFI5</accession>
<keyword evidence="9" id="KW-1185">Reference proteome</keyword>
<dbReference type="GO" id="GO:0003995">
    <property type="term" value="F:acyl-CoA dehydrogenase activity"/>
    <property type="evidence" value="ECO:0007669"/>
    <property type="project" value="TreeGrafter"/>
</dbReference>
<dbReference type="Gene3D" id="1.20.140.10">
    <property type="entry name" value="Butyryl-CoA Dehydrogenase, subunit A, domain 3"/>
    <property type="match status" value="1"/>
</dbReference>
<name>A0A2C7AFI5_9PROT</name>
<dbReference type="InterPro" id="IPR009075">
    <property type="entry name" value="AcylCo_DH/oxidase_C"/>
</dbReference>
<dbReference type="SUPFAM" id="SSF56645">
    <property type="entry name" value="Acyl-CoA dehydrogenase NM domain-like"/>
    <property type="match status" value="1"/>
</dbReference>
<feature type="domain" description="Acyl-CoA dehydrogenase/oxidase C-terminal" evidence="6">
    <location>
        <begin position="177"/>
        <end position="289"/>
    </location>
</feature>
<keyword evidence="4" id="KW-0274">FAD</keyword>
<evidence type="ECO:0000256" key="5">
    <source>
        <dbReference type="ARBA" id="ARBA00023002"/>
    </source>
</evidence>
<dbReference type="PANTHER" id="PTHR43884">
    <property type="entry name" value="ACYL-COA DEHYDROGENASE"/>
    <property type="match status" value="1"/>
</dbReference>
<evidence type="ECO:0000256" key="4">
    <source>
        <dbReference type="ARBA" id="ARBA00022827"/>
    </source>
</evidence>
<dbReference type="GO" id="GO:0050660">
    <property type="term" value="F:flavin adenine dinucleotide binding"/>
    <property type="evidence" value="ECO:0007669"/>
    <property type="project" value="InterPro"/>
</dbReference>
<evidence type="ECO:0000313" key="8">
    <source>
        <dbReference type="EMBL" id="PHK95447.1"/>
    </source>
</evidence>
<evidence type="ECO:0000259" key="7">
    <source>
        <dbReference type="Pfam" id="PF02771"/>
    </source>
</evidence>
<gene>
    <name evidence="8" type="ORF">CR162_08135</name>
</gene>
<dbReference type="RefSeq" id="WP_099095043.1">
    <property type="nucleotide sequence ID" value="NZ_PDNU01000010.1"/>
</dbReference>